<evidence type="ECO:0000313" key="3">
    <source>
        <dbReference type="Proteomes" id="UP001568894"/>
    </source>
</evidence>
<dbReference type="InterPro" id="IPR025348">
    <property type="entry name" value="DUF4252"/>
</dbReference>
<gene>
    <name evidence="2" type="ORF">QO192_01790</name>
</gene>
<evidence type="ECO:0000313" key="2">
    <source>
        <dbReference type="EMBL" id="MEZ7514006.1"/>
    </source>
</evidence>
<dbReference type="Pfam" id="PF14060">
    <property type="entry name" value="DUF4252"/>
    <property type="match status" value="1"/>
</dbReference>
<dbReference type="RefSeq" id="WP_371567505.1">
    <property type="nucleotide sequence ID" value="NZ_JASMRN010000002.1"/>
</dbReference>
<proteinExistence type="predicted"/>
<sequence length="174" mass="19490">MRKFLFLATIILYSSSFFAQASFDKYNDQDDIKTVVVNKKMFELMSKVRVDASDAETQRYMTLIKKLDNLKVYTTRNNKRAQDMKITADKYVSSAGLEELMLVNQDGKNVKISVKSGAGNSINELLMFIDGANSSEETVLMSLTGNFYLNEVSALTDKIKIPGGVDLKDVTKAK</sequence>
<keyword evidence="3" id="KW-1185">Reference proteome</keyword>
<name>A0ABV4KBA1_9FLAO</name>
<organism evidence="2 3">
    <name type="scientific">Flavobacterium frigidarium</name>
    <dbReference type="NCBI Taxonomy" id="99286"/>
    <lineage>
        <taxon>Bacteria</taxon>
        <taxon>Pseudomonadati</taxon>
        <taxon>Bacteroidota</taxon>
        <taxon>Flavobacteriia</taxon>
        <taxon>Flavobacteriales</taxon>
        <taxon>Flavobacteriaceae</taxon>
        <taxon>Flavobacterium</taxon>
    </lineage>
</organism>
<evidence type="ECO:0000256" key="1">
    <source>
        <dbReference type="SAM" id="SignalP"/>
    </source>
</evidence>
<reference evidence="2 3" key="1">
    <citation type="submission" date="2023-05" db="EMBL/GenBank/DDBJ databases">
        <title>Adaptations of aquatic viruses from atmosphere-close ecosystems of the Central Arctic Ocean.</title>
        <authorList>
            <person name="Rahlff J."/>
            <person name="Holmfeldt K."/>
        </authorList>
    </citation>
    <scope>NUCLEOTIDE SEQUENCE [LARGE SCALE GENOMIC DNA]</scope>
    <source>
        <strain evidence="2 3">Arc14</strain>
    </source>
</reference>
<dbReference type="Proteomes" id="UP001568894">
    <property type="component" value="Unassembled WGS sequence"/>
</dbReference>
<dbReference type="EMBL" id="JASMRN010000002">
    <property type="protein sequence ID" value="MEZ7514006.1"/>
    <property type="molecule type" value="Genomic_DNA"/>
</dbReference>
<feature type="chain" id="PRO_5046515189" evidence="1">
    <location>
        <begin position="20"/>
        <end position="174"/>
    </location>
</feature>
<comment type="caution">
    <text evidence="2">The sequence shown here is derived from an EMBL/GenBank/DDBJ whole genome shotgun (WGS) entry which is preliminary data.</text>
</comment>
<keyword evidence="1" id="KW-0732">Signal</keyword>
<accession>A0ABV4KBA1</accession>
<protein>
    <submittedName>
        <fullName evidence="2">DUF4252 domain-containing protein</fullName>
    </submittedName>
</protein>
<feature type="signal peptide" evidence="1">
    <location>
        <begin position="1"/>
        <end position="19"/>
    </location>
</feature>